<protein>
    <submittedName>
        <fullName evidence="1">Uncharacterized protein</fullName>
    </submittedName>
</protein>
<reference evidence="1" key="1">
    <citation type="submission" date="2022-10" db="EMBL/GenBank/DDBJ databases">
        <title>Culturing micro-colonial fungi from biological soil crusts in the Mojave desert and describing Neophaeococcomyces mojavensis, and introducing the new genera and species Taxawa tesnikishii.</title>
        <authorList>
            <person name="Kurbessoian T."/>
            <person name="Stajich J.E."/>
        </authorList>
    </citation>
    <scope>NUCLEOTIDE SEQUENCE</scope>
    <source>
        <strain evidence="1">JES_112</strain>
    </source>
</reference>
<dbReference type="EMBL" id="JAPDRQ010000043">
    <property type="protein sequence ID" value="KAJ9659149.1"/>
    <property type="molecule type" value="Genomic_DNA"/>
</dbReference>
<sequence length="912" mass="100919">MPTALSAADYIYEGIWTNWSKGRIVGSTLTVSPAHAAILSPALAILIQIAGTQLWRLFQFALHQSRATASERDFLYHQQQVTLRNSSTDLNTIWRLFRLAIAWRHQKDIKIFRGTFVLVFWSIIHFAAVIAFSLMSTSLLSAGDEVLSRSPWCGTYSASYVSDIRNQSGNDKIVRLQMEYSNFVNSKYASIQQHVDLCTGILGEGCDTLPSEMLPWTSTIEQGGCPFPGSLCNPDIDESISFDTGYLSSHDNLGFNAEEKDRVSFRLAAQCAPLNDAEHVSVWKDVSATTTMPEHQAVDAMYGPSTRGARNATYSFSNYREYMECDQRAAVPPYILNSEVAAAGGSTKAGSSSFEPIKELQVPNSDTSLVFLMFNNAYKEPVSDPWFSAKNPINDTNAFCIQLNKTVYTRERPLTTLGCTQQWQICSSDASSNTNSSTCTPLLGINQINSLFTDISKTNITLNSRQLATAQRIISSSVGASFYWVIHALSQSTVPPLKARNLITQTVGPALPPDQWQIETQYWLTLLLAYIQQSAVDLSTGQFAASTDYINVTKAASTSAVLSADRAAAANAAHWLCQNQVIHSNSYRSFNFFALCLIVVICLTITVFGLCIEDLIGYIRQRSLRYTGHNGKQDMWIINSDLEMLRNLSKIQTGATWGRSKSGIPLAQPGHKASINMLRSDDLEAERGTGIVNMTVKKTRTGLSELHKMRSQTSAHGLGQHKRCATCSTVDLSPSNTSGHPTPLPTPVVSKTNQPFNFQNTFKHPFSTGNLSREPSPPSTARSDPTFAGASGAFPLHSTTPVADISKTVPSTIREREFRYEHSVPSDEEITPPNEPADGPHSIQPSSPMLTDQRHHNYHNRFQSLDLQQHEYEQQNRYGSDHDVMRPPSGWGVLPKNVSGMWPWVRGDDHIR</sequence>
<name>A0ACC3ACM4_9EURO</name>
<organism evidence="1 2">
    <name type="scientific">Neophaeococcomyces mojaviensis</name>
    <dbReference type="NCBI Taxonomy" id="3383035"/>
    <lineage>
        <taxon>Eukaryota</taxon>
        <taxon>Fungi</taxon>
        <taxon>Dikarya</taxon>
        <taxon>Ascomycota</taxon>
        <taxon>Pezizomycotina</taxon>
        <taxon>Eurotiomycetes</taxon>
        <taxon>Chaetothyriomycetidae</taxon>
        <taxon>Chaetothyriales</taxon>
        <taxon>Chaetothyriales incertae sedis</taxon>
        <taxon>Neophaeococcomyces</taxon>
    </lineage>
</organism>
<evidence type="ECO:0000313" key="1">
    <source>
        <dbReference type="EMBL" id="KAJ9659149.1"/>
    </source>
</evidence>
<comment type="caution">
    <text evidence="1">The sequence shown here is derived from an EMBL/GenBank/DDBJ whole genome shotgun (WGS) entry which is preliminary data.</text>
</comment>
<gene>
    <name evidence="1" type="ORF">H2198_003291</name>
</gene>
<proteinExistence type="predicted"/>
<dbReference type="Proteomes" id="UP001172386">
    <property type="component" value="Unassembled WGS sequence"/>
</dbReference>
<keyword evidence="2" id="KW-1185">Reference proteome</keyword>
<evidence type="ECO:0000313" key="2">
    <source>
        <dbReference type="Proteomes" id="UP001172386"/>
    </source>
</evidence>
<accession>A0ACC3ACM4</accession>